<evidence type="ECO:0000313" key="6">
    <source>
        <dbReference type="Proteomes" id="UP000199391"/>
    </source>
</evidence>
<proteinExistence type="predicted"/>
<keyword evidence="1" id="KW-0805">Transcription regulation</keyword>
<sequence>MNLKSLANLLGMSKTTVSRALNGYPEVNVRTRERVLAAAREAGYEANPMARSLAVGRTNVYGIIYPLLPSDLGDAMFLDTVGGMTEALEARKMNFIIGPVSAGNEVAAYEQIVRGRRVDGLVVSRTLVQDERIAYLLKAGFPFVAHGRTVLHTPYAWFDYDNEAGIRMAMEHLLGLGHQRIALLSAPLEMNFACQRHASFLASMAAAGLACDPRYLVANTIDRRSGYQAMQQLLACSPRPTAVIVDNHLSGVGAMRALLDAGLEMGKDISIIVWGSMADTLAGVDVTTVDQPDPRGAGAKMIEMLLALAGGAPPDILQVLWQPVLIPGSTVGRCAH</sequence>
<protein>
    <submittedName>
        <fullName evidence="5">Transcriptional regulator, LacI family</fullName>
    </submittedName>
</protein>
<evidence type="ECO:0000313" key="5">
    <source>
        <dbReference type="EMBL" id="SFU47872.1"/>
    </source>
</evidence>
<evidence type="ECO:0000256" key="2">
    <source>
        <dbReference type="ARBA" id="ARBA00023125"/>
    </source>
</evidence>
<keyword evidence="6" id="KW-1185">Reference proteome</keyword>
<dbReference type="AlphaFoldDB" id="A0A1I7GHA1"/>
<dbReference type="GO" id="GO:0000976">
    <property type="term" value="F:transcription cis-regulatory region binding"/>
    <property type="evidence" value="ECO:0007669"/>
    <property type="project" value="TreeGrafter"/>
</dbReference>
<dbReference type="PROSITE" id="PS50932">
    <property type="entry name" value="HTH_LACI_2"/>
    <property type="match status" value="1"/>
</dbReference>
<dbReference type="EMBL" id="FPBO01000003">
    <property type="protein sequence ID" value="SFU47872.1"/>
    <property type="molecule type" value="Genomic_DNA"/>
</dbReference>
<gene>
    <name evidence="5" type="ORF">SAMN05216552_1003325</name>
</gene>
<reference evidence="6" key="1">
    <citation type="submission" date="2016-10" db="EMBL/GenBank/DDBJ databases">
        <authorList>
            <person name="Varghese N."/>
            <person name="Submissions S."/>
        </authorList>
    </citation>
    <scope>NUCLEOTIDE SEQUENCE [LARGE SCALE GENOMIC DNA]</scope>
    <source>
        <strain evidence="6">CGMCC 1.11014</strain>
    </source>
</reference>
<dbReference type="SMART" id="SM00354">
    <property type="entry name" value="HTH_LACI"/>
    <property type="match status" value="1"/>
</dbReference>
<evidence type="ECO:0000256" key="3">
    <source>
        <dbReference type="ARBA" id="ARBA00023163"/>
    </source>
</evidence>
<evidence type="ECO:0000256" key="1">
    <source>
        <dbReference type="ARBA" id="ARBA00023015"/>
    </source>
</evidence>
<dbReference type="STRING" id="1035707.SAMN05216552_1003325"/>
<keyword evidence="2" id="KW-0238">DNA-binding</keyword>
<dbReference type="SUPFAM" id="SSF53822">
    <property type="entry name" value="Periplasmic binding protein-like I"/>
    <property type="match status" value="1"/>
</dbReference>
<dbReference type="Pfam" id="PF00532">
    <property type="entry name" value="Peripla_BP_1"/>
    <property type="match status" value="1"/>
</dbReference>
<name>A0A1I7GHA1_9BURK</name>
<dbReference type="InterPro" id="IPR028082">
    <property type="entry name" value="Peripla_BP_I"/>
</dbReference>
<dbReference type="PANTHER" id="PTHR30146:SF109">
    <property type="entry name" value="HTH-TYPE TRANSCRIPTIONAL REGULATOR GALS"/>
    <property type="match status" value="1"/>
</dbReference>
<dbReference type="Gene3D" id="3.40.50.2300">
    <property type="match status" value="2"/>
</dbReference>
<accession>A0A1I7GHA1</accession>
<dbReference type="OrthoDB" id="269117at2"/>
<dbReference type="PANTHER" id="PTHR30146">
    <property type="entry name" value="LACI-RELATED TRANSCRIPTIONAL REPRESSOR"/>
    <property type="match status" value="1"/>
</dbReference>
<dbReference type="Gene3D" id="1.10.260.40">
    <property type="entry name" value="lambda repressor-like DNA-binding domains"/>
    <property type="match status" value="1"/>
</dbReference>
<dbReference type="CDD" id="cd01392">
    <property type="entry name" value="HTH_LacI"/>
    <property type="match status" value="1"/>
</dbReference>
<dbReference type="InterPro" id="IPR010982">
    <property type="entry name" value="Lambda_DNA-bd_dom_sf"/>
</dbReference>
<dbReference type="Proteomes" id="UP000199391">
    <property type="component" value="Unassembled WGS sequence"/>
</dbReference>
<organism evidence="5 6">
    <name type="scientific">Pseudoduganella namucuonensis</name>
    <dbReference type="NCBI Taxonomy" id="1035707"/>
    <lineage>
        <taxon>Bacteria</taxon>
        <taxon>Pseudomonadati</taxon>
        <taxon>Pseudomonadota</taxon>
        <taxon>Betaproteobacteria</taxon>
        <taxon>Burkholderiales</taxon>
        <taxon>Oxalobacteraceae</taxon>
        <taxon>Telluria group</taxon>
        <taxon>Pseudoduganella</taxon>
    </lineage>
</organism>
<feature type="domain" description="HTH lacI-type" evidence="4">
    <location>
        <begin position="1"/>
        <end position="55"/>
    </location>
</feature>
<evidence type="ECO:0000259" key="4">
    <source>
        <dbReference type="PROSITE" id="PS50932"/>
    </source>
</evidence>
<dbReference type="CDD" id="cd20010">
    <property type="entry name" value="PBP1_AglR-like"/>
    <property type="match status" value="1"/>
</dbReference>
<dbReference type="RefSeq" id="WP_093554338.1">
    <property type="nucleotide sequence ID" value="NZ_FPBO01000003.1"/>
</dbReference>
<dbReference type="GO" id="GO:0003700">
    <property type="term" value="F:DNA-binding transcription factor activity"/>
    <property type="evidence" value="ECO:0007669"/>
    <property type="project" value="TreeGrafter"/>
</dbReference>
<dbReference type="SUPFAM" id="SSF47413">
    <property type="entry name" value="lambda repressor-like DNA-binding domains"/>
    <property type="match status" value="1"/>
</dbReference>
<dbReference type="InterPro" id="IPR000843">
    <property type="entry name" value="HTH_LacI"/>
</dbReference>
<keyword evidence="3" id="KW-0804">Transcription</keyword>
<dbReference type="InterPro" id="IPR001761">
    <property type="entry name" value="Peripla_BP/Lac1_sug-bd_dom"/>
</dbReference>
<dbReference type="Pfam" id="PF00356">
    <property type="entry name" value="LacI"/>
    <property type="match status" value="1"/>
</dbReference>